<feature type="transmembrane region" description="Helical" evidence="1">
    <location>
        <begin position="178"/>
        <end position="200"/>
    </location>
</feature>
<feature type="transmembrane region" description="Helical" evidence="1">
    <location>
        <begin position="150"/>
        <end position="166"/>
    </location>
</feature>
<evidence type="ECO:0000313" key="2">
    <source>
        <dbReference type="EMBL" id="MQM30226.1"/>
    </source>
</evidence>
<feature type="transmembrane region" description="Helical" evidence="1">
    <location>
        <begin position="65"/>
        <end position="82"/>
    </location>
</feature>
<feature type="transmembrane region" description="Helical" evidence="1">
    <location>
        <begin position="206"/>
        <end position="228"/>
    </location>
</feature>
<reference evidence="2 3" key="1">
    <citation type="submission" date="2017-09" db="EMBL/GenBank/DDBJ databases">
        <title>Metagenomic Analysis Reveals Denitrifying Candidatus Accumulibacter and Flanking Population as a Source of N2O.</title>
        <authorList>
            <person name="Gao H."/>
            <person name="Mao Y."/>
            <person name="Zhao X."/>
            <person name="Liu W.-T."/>
            <person name="Zhang T."/>
            <person name="Wells G."/>
        </authorList>
    </citation>
    <scope>NUCLEOTIDE SEQUENCE [LARGE SCALE GENOMIC DNA]</scope>
    <source>
        <strain evidence="2">CANDO_2_IC</strain>
    </source>
</reference>
<protein>
    <submittedName>
        <fullName evidence="2">Uncharacterized protein</fullName>
    </submittedName>
</protein>
<organism evidence="2 3">
    <name type="scientific">Candidatus Accumulibacter phosphatis</name>
    <dbReference type="NCBI Taxonomy" id="327160"/>
    <lineage>
        <taxon>Bacteria</taxon>
        <taxon>Pseudomonadati</taxon>
        <taxon>Pseudomonadota</taxon>
        <taxon>Betaproteobacteria</taxon>
        <taxon>Candidatus Accumulibacter</taxon>
    </lineage>
</organism>
<keyword evidence="1" id="KW-1133">Transmembrane helix</keyword>
<comment type="caution">
    <text evidence="2">The sequence shown here is derived from an EMBL/GenBank/DDBJ whole genome shotgun (WGS) entry which is preliminary data.</text>
</comment>
<dbReference type="AlphaFoldDB" id="A0A6A7RTJ5"/>
<evidence type="ECO:0000313" key="3">
    <source>
        <dbReference type="Proteomes" id="UP000342300"/>
    </source>
</evidence>
<accession>A0A6A7RTJ5</accession>
<dbReference type="Proteomes" id="UP000342300">
    <property type="component" value="Unassembled WGS sequence"/>
</dbReference>
<keyword evidence="1" id="KW-0812">Transmembrane</keyword>
<proteinExistence type="predicted"/>
<sequence length="249" mass="27996">MTPLQHLASILRQRQRWLLIALLGVLHLALLAEADRAFGTLCWLVDVGLFILWQPFIYAERRLDFSALAVIALLLGCGIAFYGWWLLIVWVVILAALVGGRVMFIDHRPTRIFYLIAFAYLLAALLFWLVPRVVANATLVGPSLDPEFAWGMPLFLLVMTLLPLSKDSDRPGGGMVDLFYSLFIFLLIAVLVLGSLAFMLLRQSGYFEAVFNTLTTIALLLLLIGWTWNTRPGFTGIDVFFSRYLLSIG</sequence>
<feature type="transmembrane region" description="Helical" evidence="1">
    <location>
        <begin position="112"/>
        <end position="130"/>
    </location>
</feature>
<feature type="transmembrane region" description="Helical" evidence="1">
    <location>
        <begin position="16"/>
        <end position="32"/>
    </location>
</feature>
<feature type="non-terminal residue" evidence="2">
    <location>
        <position position="249"/>
    </location>
</feature>
<name>A0A6A7RTJ5_9PROT</name>
<dbReference type="EMBL" id="PDHS01000143">
    <property type="protein sequence ID" value="MQM30226.1"/>
    <property type="molecule type" value="Genomic_DNA"/>
</dbReference>
<gene>
    <name evidence="2" type="ORF">CRU78_06665</name>
</gene>
<feature type="transmembrane region" description="Helical" evidence="1">
    <location>
        <begin position="38"/>
        <end position="58"/>
    </location>
</feature>
<evidence type="ECO:0000256" key="1">
    <source>
        <dbReference type="SAM" id="Phobius"/>
    </source>
</evidence>
<keyword evidence="1" id="KW-0472">Membrane</keyword>